<protein>
    <recommendedName>
        <fullName evidence="4">Magnesium-dependent phosphatase-1</fullName>
    </recommendedName>
</protein>
<evidence type="ECO:0000313" key="2">
    <source>
        <dbReference type="EMBL" id="WPH00529.1"/>
    </source>
</evidence>
<dbReference type="Proteomes" id="UP001303373">
    <property type="component" value="Chromosome 4"/>
</dbReference>
<gene>
    <name evidence="2" type="ORF">R9X50_00335800</name>
</gene>
<dbReference type="InterPro" id="IPR036412">
    <property type="entry name" value="HAD-like_sf"/>
</dbReference>
<evidence type="ECO:0008006" key="4">
    <source>
        <dbReference type="Google" id="ProtNLM"/>
    </source>
</evidence>
<organism evidence="2 3">
    <name type="scientific">Acrodontium crateriforme</name>
    <dbReference type="NCBI Taxonomy" id="150365"/>
    <lineage>
        <taxon>Eukaryota</taxon>
        <taxon>Fungi</taxon>
        <taxon>Dikarya</taxon>
        <taxon>Ascomycota</taxon>
        <taxon>Pezizomycotina</taxon>
        <taxon>Dothideomycetes</taxon>
        <taxon>Dothideomycetidae</taxon>
        <taxon>Mycosphaerellales</taxon>
        <taxon>Teratosphaeriaceae</taxon>
        <taxon>Acrodontium</taxon>
    </lineage>
</organism>
<dbReference type="Gene3D" id="3.40.50.1000">
    <property type="entry name" value="HAD superfamily/HAD-like"/>
    <property type="match status" value="1"/>
</dbReference>
<dbReference type="SFLD" id="SFLDG01131">
    <property type="entry name" value="C1.5.2:_MDP_Like"/>
    <property type="match status" value="1"/>
</dbReference>
<dbReference type="SUPFAM" id="SSF56784">
    <property type="entry name" value="HAD-like"/>
    <property type="match status" value="1"/>
</dbReference>
<dbReference type="InterPro" id="IPR023214">
    <property type="entry name" value="HAD_sf"/>
</dbReference>
<accession>A0AAQ3M2T1</accession>
<evidence type="ECO:0000256" key="1">
    <source>
        <dbReference type="SAM" id="MobiDB-lite"/>
    </source>
</evidence>
<dbReference type="GO" id="GO:0003993">
    <property type="term" value="F:acid phosphatase activity"/>
    <property type="evidence" value="ECO:0007669"/>
    <property type="project" value="TreeGrafter"/>
</dbReference>
<dbReference type="PANTHER" id="PTHR17901:SF14">
    <property type="entry name" value="MAGNESIUM-DEPENDENT PHOSPHATASE 1"/>
    <property type="match status" value="1"/>
</dbReference>
<dbReference type="SFLD" id="SFLDG01129">
    <property type="entry name" value="C1.5:_HAD__Beta-PGM__Phosphata"/>
    <property type="match status" value="1"/>
</dbReference>
<dbReference type="NCBIfam" id="TIGR01681">
    <property type="entry name" value="HAD-SF-IIIC"/>
    <property type="match status" value="1"/>
</dbReference>
<dbReference type="PANTHER" id="PTHR17901">
    <property type="entry name" value="MAGNESIUM-DEPENDENT PHOSPHATASE 1 MDP1"/>
    <property type="match status" value="1"/>
</dbReference>
<dbReference type="CDD" id="cd07501">
    <property type="entry name" value="HAD_MDP-1_like"/>
    <property type="match status" value="1"/>
</dbReference>
<reference evidence="2 3" key="1">
    <citation type="submission" date="2023-11" db="EMBL/GenBank/DDBJ databases">
        <title>An acidophilic fungus is an integral part of prey digestion in a carnivorous sundew plant.</title>
        <authorList>
            <person name="Tsai I.J."/>
        </authorList>
    </citation>
    <scope>NUCLEOTIDE SEQUENCE [LARGE SCALE GENOMIC DNA]</scope>
    <source>
        <strain evidence="2">169a</strain>
    </source>
</reference>
<evidence type="ECO:0000313" key="3">
    <source>
        <dbReference type="Proteomes" id="UP001303373"/>
    </source>
</evidence>
<dbReference type="SFLD" id="SFLDS00003">
    <property type="entry name" value="Haloacid_Dehalogenase"/>
    <property type="match status" value="1"/>
</dbReference>
<dbReference type="InterPro" id="IPR010036">
    <property type="entry name" value="MDP_1_eu_arc"/>
</dbReference>
<feature type="region of interest" description="Disordered" evidence="1">
    <location>
        <begin position="1"/>
        <end position="30"/>
    </location>
</feature>
<dbReference type="EMBL" id="CP138583">
    <property type="protein sequence ID" value="WPH00529.1"/>
    <property type="molecule type" value="Genomic_DNA"/>
</dbReference>
<dbReference type="InterPro" id="IPR035679">
    <property type="entry name" value="MDP-1_euk"/>
</dbReference>
<dbReference type="AlphaFoldDB" id="A0AAQ3M2T1"/>
<dbReference type="Pfam" id="PF12689">
    <property type="entry name" value="Acid_PPase"/>
    <property type="match status" value="1"/>
</dbReference>
<dbReference type="FunFam" id="3.40.50.1000:FF:000155">
    <property type="entry name" value="Putative magnesium dependent phosphatase"/>
    <property type="match status" value="1"/>
</dbReference>
<dbReference type="InterPro" id="IPR010033">
    <property type="entry name" value="HAD_SF_ppase_IIIC"/>
</dbReference>
<name>A0AAQ3M2T1_9PEZI</name>
<dbReference type="NCBIfam" id="TIGR01685">
    <property type="entry name" value="MDP-1"/>
    <property type="match status" value="1"/>
</dbReference>
<proteinExistence type="predicted"/>
<keyword evidence="3" id="KW-1185">Reference proteome</keyword>
<sequence length="225" mass="25120">MTRRNKLSSSSADDAPINVPLPPTAITPPSTFTDTLPLPKMIVFDLDYTLWPFWVDTHVSPPLRGSNDGGLTARDTSNSKFAFYREVPDILASARKEGITLGVASRTSAPDLARNMLNLLHIAPSANGGQSVKAANMFEYMEIYPGTKTTHFKRLQKRTGLAYEEMLFFDDESRNRNVEELGVVMHLIRDGVTRVEVDKGVEEWRRRNHRTKKEGGEGGELGNDN</sequence>